<keyword evidence="5" id="KW-0677">Repeat</keyword>
<keyword evidence="6" id="KW-0999">Mitochondrion inner membrane</keyword>
<dbReference type="Proteomes" id="UP000694865">
    <property type="component" value="Unplaced"/>
</dbReference>
<dbReference type="InterPro" id="IPR018108">
    <property type="entry name" value="MCP_transmembrane"/>
</dbReference>
<evidence type="ECO:0000256" key="1">
    <source>
        <dbReference type="ARBA" id="ARBA00004448"/>
    </source>
</evidence>
<proteinExistence type="inferred from homology"/>
<sequence>MANKLDCTTEAVLTPLERVQTILLDHRHTKNFTNTAHAFKVLKQYGYMEYYRGITPILVRNGPSNVLFFGLRGPIKSTLPEPSSQIGHTINDFISGAMLGAFISTVFYPVNVVKTRMQVQLGGPHETTWHTFKIIWRERGCSVTRMFYGVQLNFTRSLVSWGIINASYELIKKCFFSK</sequence>
<evidence type="ECO:0000256" key="4">
    <source>
        <dbReference type="ARBA" id="ARBA00022692"/>
    </source>
</evidence>
<keyword evidence="7" id="KW-1133">Transmembrane helix</keyword>
<evidence type="ECO:0000256" key="11">
    <source>
        <dbReference type="RuleBase" id="RU000488"/>
    </source>
</evidence>
<evidence type="ECO:0000256" key="5">
    <source>
        <dbReference type="ARBA" id="ARBA00022737"/>
    </source>
</evidence>
<protein>
    <submittedName>
        <fullName evidence="13">Solute carrier family 25 member 51-like</fullName>
    </submittedName>
</protein>
<evidence type="ECO:0000313" key="13">
    <source>
        <dbReference type="RefSeq" id="XP_002733379.1"/>
    </source>
</evidence>
<keyword evidence="8" id="KW-0496">Mitochondrion</keyword>
<gene>
    <name evidence="13" type="primary">LOC100376258</name>
</gene>
<name>A0ABM0GMT9_SACKO</name>
<dbReference type="SUPFAM" id="SSF103506">
    <property type="entry name" value="Mitochondrial carrier"/>
    <property type="match status" value="1"/>
</dbReference>
<reference evidence="13" key="1">
    <citation type="submission" date="2025-08" db="UniProtKB">
        <authorList>
            <consortium name="RefSeq"/>
        </authorList>
    </citation>
    <scope>IDENTIFICATION</scope>
    <source>
        <tissue evidence="13">Testes</tissue>
    </source>
</reference>
<evidence type="ECO:0000256" key="7">
    <source>
        <dbReference type="ARBA" id="ARBA00022989"/>
    </source>
</evidence>
<dbReference type="PANTHER" id="PTHR46131:SF1">
    <property type="entry name" value="SD08549P"/>
    <property type="match status" value="1"/>
</dbReference>
<organism evidence="12 13">
    <name type="scientific">Saccoglossus kowalevskii</name>
    <name type="common">Acorn worm</name>
    <dbReference type="NCBI Taxonomy" id="10224"/>
    <lineage>
        <taxon>Eukaryota</taxon>
        <taxon>Metazoa</taxon>
        <taxon>Hemichordata</taxon>
        <taxon>Enteropneusta</taxon>
        <taxon>Harrimaniidae</taxon>
        <taxon>Saccoglossus</taxon>
    </lineage>
</organism>
<dbReference type="InterPro" id="IPR052465">
    <property type="entry name" value="Mito_NAD+_Carrier"/>
</dbReference>
<evidence type="ECO:0000256" key="8">
    <source>
        <dbReference type="ARBA" id="ARBA00023128"/>
    </source>
</evidence>
<keyword evidence="3 11" id="KW-0813">Transport</keyword>
<feature type="repeat" description="Solcar" evidence="10">
    <location>
        <begin position="1"/>
        <end position="78"/>
    </location>
</feature>
<evidence type="ECO:0000256" key="2">
    <source>
        <dbReference type="ARBA" id="ARBA00006375"/>
    </source>
</evidence>
<dbReference type="PROSITE" id="PS50920">
    <property type="entry name" value="SOLCAR"/>
    <property type="match status" value="2"/>
</dbReference>
<evidence type="ECO:0000256" key="9">
    <source>
        <dbReference type="ARBA" id="ARBA00023136"/>
    </source>
</evidence>
<comment type="subcellular location">
    <subcellularLocation>
        <location evidence="1">Mitochondrion inner membrane</location>
        <topology evidence="1">Multi-pass membrane protein</topology>
    </subcellularLocation>
</comment>
<dbReference type="PANTHER" id="PTHR46131">
    <property type="entry name" value="SD08549P"/>
    <property type="match status" value="1"/>
</dbReference>
<keyword evidence="9 10" id="KW-0472">Membrane</keyword>
<evidence type="ECO:0000256" key="3">
    <source>
        <dbReference type="ARBA" id="ARBA00022448"/>
    </source>
</evidence>
<accession>A0ABM0GMT9</accession>
<dbReference type="InterPro" id="IPR023395">
    <property type="entry name" value="MCP_dom_sf"/>
</dbReference>
<dbReference type="GeneID" id="100376258"/>
<keyword evidence="12" id="KW-1185">Reference proteome</keyword>
<dbReference type="RefSeq" id="XP_002733379.1">
    <property type="nucleotide sequence ID" value="XM_002733333.1"/>
</dbReference>
<evidence type="ECO:0000256" key="10">
    <source>
        <dbReference type="PROSITE-ProRule" id="PRU00282"/>
    </source>
</evidence>
<keyword evidence="4 10" id="KW-0812">Transmembrane</keyword>
<evidence type="ECO:0000256" key="6">
    <source>
        <dbReference type="ARBA" id="ARBA00022792"/>
    </source>
</evidence>
<dbReference type="Pfam" id="PF00153">
    <property type="entry name" value="Mito_carr"/>
    <property type="match status" value="2"/>
</dbReference>
<comment type="similarity">
    <text evidence="2 11">Belongs to the mitochondrial carrier (TC 2.A.29) family.</text>
</comment>
<feature type="repeat" description="Solcar" evidence="10">
    <location>
        <begin position="87"/>
        <end position="174"/>
    </location>
</feature>
<dbReference type="Gene3D" id="1.50.40.10">
    <property type="entry name" value="Mitochondrial carrier domain"/>
    <property type="match status" value="1"/>
</dbReference>
<evidence type="ECO:0000313" key="12">
    <source>
        <dbReference type="Proteomes" id="UP000694865"/>
    </source>
</evidence>